<accession>A0A5N7J853</accession>
<gene>
    <name evidence="1" type="ORF">E4V82_22835</name>
</gene>
<evidence type="ECO:0000313" key="2">
    <source>
        <dbReference type="Proteomes" id="UP000342249"/>
    </source>
</evidence>
<reference evidence="1 2" key="1">
    <citation type="journal article" date="2019" name="Lett. Appl. Microbiol.">
        <title>A case of 'blown pack' spoilage of vacuum-packaged pork likely associated with Clostridium estertheticum in Canada.</title>
        <authorList>
            <person name="Zhang P."/>
            <person name="Ward P."/>
            <person name="McMullen L.M."/>
            <person name="Yang X."/>
        </authorList>
    </citation>
    <scope>NUCLEOTIDE SEQUENCE [LARGE SCALE GENOMIC DNA]</scope>
    <source>
        <strain evidence="1 2">MA19</strain>
    </source>
</reference>
<sequence>MDVLELFGKELIEKVRDPTIQDWDSIVDKKSKGITAKAVQEKLTSFTDEQLDVMRWIIPKIVDTSMHNFLCMLESSKTFDLKVKTKDGIVERLQDESDGLYGELYTKNGWIMKFSKQRYEELY</sequence>
<protein>
    <submittedName>
        <fullName evidence="1">Epimerase</fullName>
    </submittedName>
</protein>
<proteinExistence type="predicted"/>
<organism evidence="1 2">
    <name type="scientific">Clostridium estertheticum</name>
    <dbReference type="NCBI Taxonomy" id="238834"/>
    <lineage>
        <taxon>Bacteria</taxon>
        <taxon>Bacillati</taxon>
        <taxon>Bacillota</taxon>
        <taxon>Clostridia</taxon>
        <taxon>Eubacteriales</taxon>
        <taxon>Clostridiaceae</taxon>
        <taxon>Clostridium</taxon>
    </lineage>
</organism>
<comment type="caution">
    <text evidence="1">The sequence shown here is derived from an EMBL/GenBank/DDBJ whole genome shotgun (WGS) entry which is preliminary data.</text>
</comment>
<dbReference type="AlphaFoldDB" id="A0A5N7J853"/>
<name>A0A5N7J853_9CLOT</name>
<dbReference type="Proteomes" id="UP000342249">
    <property type="component" value="Unassembled WGS sequence"/>
</dbReference>
<dbReference type="EMBL" id="SPSF01000057">
    <property type="protein sequence ID" value="MPQ64901.1"/>
    <property type="molecule type" value="Genomic_DNA"/>
</dbReference>
<dbReference type="RefSeq" id="WP_152754044.1">
    <property type="nucleotide sequence ID" value="NZ_CP086140.1"/>
</dbReference>
<evidence type="ECO:0000313" key="1">
    <source>
        <dbReference type="EMBL" id="MPQ64901.1"/>
    </source>
</evidence>